<name>A0A5C6U5I5_9BURK</name>
<proteinExistence type="predicted"/>
<keyword evidence="1" id="KW-1133">Transmembrane helix</keyword>
<dbReference type="Proteomes" id="UP000321832">
    <property type="component" value="Unassembled WGS sequence"/>
</dbReference>
<dbReference type="EMBL" id="VOPW01000001">
    <property type="protein sequence ID" value="TXC67045.1"/>
    <property type="molecule type" value="Genomic_DNA"/>
</dbReference>
<protein>
    <recommendedName>
        <fullName evidence="4">Bro-N domain-containing protein</fullName>
    </recommendedName>
</protein>
<evidence type="ECO:0000313" key="3">
    <source>
        <dbReference type="Proteomes" id="UP000321832"/>
    </source>
</evidence>
<keyword evidence="3" id="KW-1185">Reference proteome</keyword>
<feature type="transmembrane region" description="Helical" evidence="1">
    <location>
        <begin position="29"/>
        <end position="47"/>
    </location>
</feature>
<organism evidence="2 3">
    <name type="scientific">Piscinibacter aquaticus</name>
    <dbReference type="NCBI Taxonomy" id="392597"/>
    <lineage>
        <taxon>Bacteria</taxon>
        <taxon>Pseudomonadati</taxon>
        <taxon>Pseudomonadota</taxon>
        <taxon>Betaproteobacteria</taxon>
        <taxon>Burkholderiales</taxon>
        <taxon>Sphaerotilaceae</taxon>
        <taxon>Piscinibacter</taxon>
    </lineage>
</organism>
<evidence type="ECO:0000256" key="1">
    <source>
        <dbReference type="SAM" id="Phobius"/>
    </source>
</evidence>
<reference evidence="2 3" key="1">
    <citation type="submission" date="2019-08" db="EMBL/GenBank/DDBJ databases">
        <authorList>
            <person name="Khan S.A."/>
            <person name="Jeon C.O."/>
            <person name="Jeong S.E."/>
        </authorList>
    </citation>
    <scope>NUCLEOTIDE SEQUENCE [LARGE SCALE GENOMIC DNA]</scope>
    <source>
        <strain evidence="3">IMCC1728</strain>
    </source>
</reference>
<comment type="caution">
    <text evidence="2">The sequence shown here is derived from an EMBL/GenBank/DDBJ whole genome shotgun (WGS) entry which is preliminary data.</text>
</comment>
<keyword evidence="1" id="KW-0812">Transmembrane</keyword>
<accession>A0A5C6U5I5</accession>
<keyword evidence="1" id="KW-0472">Membrane</keyword>
<evidence type="ECO:0000313" key="2">
    <source>
        <dbReference type="EMBL" id="TXC67045.1"/>
    </source>
</evidence>
<sequence length="173" mass="19411">MSSTLVTLALRGDRRGAGGRGWWLDGPSFLFVFAAALSGPLLARPLLDLAGDLRRQMRAAVWTPKEGQHFVYRGTPLTVREDIDHRRWLRATELRRIAGFTASDGALALSHPQHWENDGRGNGWLEAEAAIVHLRRDPGASAQRLAQWIEREVAFPARRQRERLGIRVPPPRG</sequence>
<evidence type="ECO:0008006" key="4">
    <source>
        <dbReference type="Google" id="ProtNLM"/>
    </source>
</evidence>
<gene>
    <name evidence="2" type="ORF">FSC37_18675</name>
</gene>
<dbReference type="AlphaFoldDB" id="A0A5C6U5I5"/>